<feature type="signal peptide" evidence="2">
    <location>
        <begin position="1"/>
        <end position="19"/>
    </location>
</feature>
<name>A0A516V5E4_9GAMM</name>
<dbReference type="InterPro" id="IPR050553">
    <property type="entry name" value="Thioredoxin_ResA/DsbE_sf"/>
</dbReference>
<sequence>MPMRLLFCLLLACCGVADARGLALGRPAPALDATFADGHAWSLAGQRGKVVIVNFWATWCGPCRAEMPVLDAFYRAHRDEGLEVVGIDLDDAEDAAEAARVMSAFAYPSASIRDVRAKGYGRLWRLPLCFVVDRDGNLRRDGFEAAPVLDAAELETLVLPLLRTGSASPATR</sequence>
<dbReference type="AlphaFoldDB" id="A0A516V5E4"/>
<evidence type="ECO:0000256" key="1">
    <source>
        <dbReference type="ARBA" id="ARBA00023284"/>
    </source>
</evidence>
<evidence type="ECO:0000313" key="4">
    <source>
        <dbReference type="EMBL" id="QDQ73727.1"/>
    </source>
</evidence>
<dbReference type="PROSITE" id="PS51352">
    <property type="entry name" value="THIOREDOXIN_2"/>
    <property type="match status" value="1"/>
</dbReference>
<dbReference type="InterPro" id="IPR017937">
    <property type="entry name" value="Thioredoxin_CS"/>
</dbReference>
<dbReference type="SUPFAM" id="SSF52833">
    <property type="entry name" value="Thioredoxin-like"/>
    <property type="match status" value="1"/>
</dbReference>
<dbReference type="Pfam" id="PF00578">
    <property type="entry name" value="AhpC-TSA"/>
    <property type="match status" value="1"/>
</dbReference>
<dbReference type="InterPro" id="IPR036249">
    <property type="entry name" value="Thioredoxin-like_sf"/>
</dbReference>
<dbReference type="PANTHER" id="PTHR42852">
    <property type="entry name" value="THIOL:DISULFIDE INTERCHANGE PROTEIN DSBE"/>
    <property type="match status" value="1"/>
</dbReference>
<dbReference type="PANTHER" id="PTHR42852:SF17">
    <property type="entry name" value="THIOREDOXIN-LIKE PROTEIN HI_1115"/>
    <property type="match status" value="1"/>
</dbReference>
<keyword evidence="5" id="KW-1185">Reference proteome</keyword>
<dbReference type="GO" id="GO:0016209">
    <property type="term" value="F:antioxidant activity"/>
    <property type="evidence" value="ECO:0007669"/>
    <property type="project" value="InterPro"/>
</dbReference>
<dbReference type="Proteomes" id="UP000315891">
    <property type="component" value="Chromosome"/>
</dbReference>
<dbReference type="PROSITE" id="PS00194">
    <property type="entry name" value="THIOREDOXIN_1"/>
    <property type="match status" value="1"/>
</dbReference>
<dbReference type="OrthoDB" id="9796554at2"/>
<protein>
    <submittedName>
        <fullName evidence="4">TlpA family protein disulfide reductase</fullName>
    </submittedName>
</protein>
<dbReference type="CDD" id="cd02966">
    <property type="entry name" value="TlpA_like_family"/>
    <property type="match status" value="1"/>
</dbReference>
<organism evidence="4 5">
    <name type="scientific">Pseudoluteimonas lycopersici</name>
    <dbReference type="NCBI Taxonomy" id="1324796"/>
    <lineage>
        <taxon>Bacteria</taxon>
        <taxon>Pseudomonadati</taxon>
        <taxon>Pseudomonadota</taxon>
        <taxon>Gammaproteobacteria</taxon>
        <taxon>Lysobacterales</taxon>
        <taxon>Lysobacteraceae</taxon>
        <taxon>Pseudoluteimonas</taxon>
    </lineage>
</organism>
<keyword evidence="1" id="KW-0676">Redox-active center</keyword>
<evidence type="ECO:0000313" key="5">
    <source>
        <dbReference type="Proteomes" id="UP000315891"/>
    </source>
</evidence>
<proteinExistence type="predicted"/>
<keyword evidence="2" id="KW-0732">Signal</keyword>
<evidence type="ECO:0000259" key="3">
    <source>
        <dbReference type="PROSITE" id="PS51352"/>
    </source>
</evidence>
<gene>
    <name evidence="4" type="ORF">FNZ56_07495</name>
</gene>
<dbReference type="InterPro" id="IPR013766">
    <property type="entry name" value="Thioredoxin_domain"/>
</dbReference>
<feature type="domain" description="Thioredoxin" evidence="3">
    <location>
        <begin position="22"/>
        <end position="163"/>
    </location>
</feature>
<feature type="chain" id="PRO_5021714024" evidence="2">
    <location>
        <begin position="20"/>
        <end position="172"/>
    </location>
</feature>
<dbReference type="EMBL" id="CP041742">
    <property type="protein sequence ID" value="QDQ73727.1"/>
    <property type="molecule type" value="Genomic_DNA"/>
</dbReference>
<dbReference type="GO" id="GO:0015036">
    <property type="term" value="F:disulfide oxidoreductase activity"/>
    <property type="evidence" value="ECO:0007669"/>
    <property type="project" value="UniProtKB-ARBA"/>
</dbReference>
<evidence type="ECO:0000256" key="2">
    <source>
        <dbReference type="SAM" id="SignalP"/>
    </source>
</evidence>
<accession>A0A516V5E4</accession>
<reference evidence="4 5" key="1">
    <citation type="submission" date="2019-07" db="EMBL/GenBank/DDBJ databases">
        <title>Lysobacter weifangensis sp. nov., isolated from bensulfuron-methyl contaminated farmland soil.</title>
        <authorList>
            <person name="Zhao H."/>
        </authorList>
    </citation>
    <scope>NUCLEOTIDE SEQUENCE [LARGE SCALE GENOMIC DNA]</scope>
    <source>
        <strain evidence="4 5">CC-Bw-6</strain>
    </source>
</reference>
<dbReference type="InterPro" id="IPR000866">
    <property type="entry name" value="AhpC/TSA"/>
</dbReference>
<dbReference type="Gene3D" id="3.40.30.10">
    <property type="entry name" value="Glutaredoxin"/>
    <property type="match status" value="1"/>
</dbReference>